<reference evidence="2" key="1">
    <citation type="submission" date="2020-02" db="EMBL/GenBank/DDBJ databases">
        <authorList>
            <person name="Meier V. D."/>
        </authorList>
    </citation>
    <scope>NUCLEOTIDE SEQUENCE</scope>
    <source>
        <strain evidence="2">AVDCRST_MAG64</strain>
    </source>
</reference>
<dbReference type="InterPro" id="IPR012296">
    <property type="entry name" value="Nuclease_put_TT1808"/>
</dbReference>
<dbReference type="CDD" id="cd06260">
    <property type="entry name" value="DUF820-like"/>
    <property type="match status" value="1"/>
</dbReference>
<dbReference type="InterPro" id="IPR011335">
    <property type="entry name" value="Restrct_endonuc-II-like"/>
</dbReference>
<dbReference type="SUPFAM" id="SSF52980">
    <property type="entry name" value="Restriction endonuclease-like"/>
    <property type="match status" value="1"/>
</dbReference>
<dbReference type="Pfam" id="PF05685">
    <property type="entry name" value="Uma2"/>
    <property type="match status" value="1"/>
</dbReference>
<dbReference type="Gene3D" id="3.90.1570.10">
    <property type="entry name" value="tt1808, chain A"/>
    <property type="match status" value="1"/>
</dbReference>
<name>A0A6J4N1C8_9BACT</name>
<protein>
    <recommendedName>
        <fullName evidence="1">Putative restriction endonuclease domain-containing protein</fullName>
    </recommendedName>
</protein>
<accession>A0A6J4N1C8</accession>
<evidence type="ECO:0000313" key="2">
    <source>
        <dbReference type="EMBL" id="CAA9371689.1"/>
    </source>
</evidence>
<dbReference type="EMBL" id="CADCUQ010000001">
    <property type="protein sequence ID" value="CAA9371689.1"/>
    <property type="molecule type" value="Genomic_DNA"/>
</dbReference>
<feature type="domain" description="Putative restriction endonuclease" evidence="1">
    <location>
        <begin position="13"/>
        <end position="184"/>
    </location>
</feature>
<organism evidence="2">
    <name type="scientific">uncultured Phycisphaerae bacterium</name>
    <dbReference type="NCBI Taxonomy" id="904963"/>
    <lineage>
        <taxon>Bacteria</taxon>
        <taxon>Pseudomonadati</taxon>
        <taxon>Planctomycetota</taxon>
        <taxon>Phycisphaerae</taxon>
        <taxon>environmental samples</taxon>
    </lineage>
</organism>
<dbReference type="PANTHER" id="PTHR34107">
    <property type="entry name" value="SLL0198 PROTEIN-RELATED"/>
    <property type="match status" value="1"/>
</dbReference>
<dbReference type="AlphaFoldDB" id="A0A6J4N1C8"/>
<gene>
    <name evidence="2" type="ORF">AVDCRST_MAG64-172</name>
</gene>
<dbReference type="PANTHER" id="PTHR34107:SF1">
    <property type="entry name" value="SLL0198 PROTEIN"/>
    <property type="match status" value="1"/>
</dbReference>
<evidence type="ECO:0000259" key="1">
    <source>
        <dbReference type="Pfam" id="PF05685"/>
    </source>
</evidence>
<sequence>MTLAAEPKLLTTEDLLAIPEDGIERWLINGELREGGVTRRRYKHSRVTPRIAYQLLNWLGTQPQPRGDVLDGDAGFRLRENPATTVGIDVAYIDAELAARGADEAGVLRGVPVIAAEVLSPTDEHEDVVEKIETYLDCGVRIVWIVDPDLQTVTVYRPDRMPELFNVSQSLDAEPHLPGFGVAVADFFFR</sequence>
<proteinExistence type="predicted"/>
<dbReference type="InterPro" id="IPR008538">
    <property type="entry name" value="Uma2"/>
</dbReference>